<keyword evidence="2" id="KW-1185">Reference proteome</keyword>
<proteinExistence type="predicted"/>
<sequence>MSALCEAIEADVAEKDILNFVYICECNGLPEGCGDTMIVHWSSKEYGFGQRFLRCKGAPRCGGFKWMDLEVDVKEKGKVVAMNEEVDVKEKEKVVTVNEEEDERKGKGKLKLCIDGPIKMHIEGNISYVTELVRKLNM</sequence>
<comment type="caution">
    <text evidence="1">The sequence shown here is derived from an EMBL/GenBank/DDBJ whole genome shotgun (WGS) entry which is preliminary data.</text>
</comment>
<organism evidence="1 2">
    <name type="scientific">Coptis chinensis</name>
    <dbReference type="NCBI Taxonomy" id="261450"/>
    <lineage>
        <taxon>Eukaryota</taxon>
        <taxon>Viridiplantae</taxon>
        <taxon>Streptophyta</taxon>
        <taxon>Embryophyta</taxon>
        <taxon>Tracheophyta</taxon>
        <taxon>Spermatophyta</taxon>
        <taxon>Magnoliopsida</taxon>
        <taxon>Ranunculales</taxon>
        <taxon>Ranunculaceae</taxon>
        <taxon>Coptidoideae</taxon>
        <taxon>Coptis</taxon>
    </lineage>
</organism>
<dbReference type="AlphaFoldDB" id="A0A835I5G2"/>
<reference evidence="1 2" key="1">
    <citation type="submission" date="2020-10" db="EMBL/GenBank/DDBJ databases">
        <title>The Coptis chinensis genome and diversification of protoberbering-type alkaloids.</title>
        <authorList>
            <person name="Wang B."/>
            <person name="Shu S."/>
            <person name="Song C."/>
            <person name="Liu Y."/>
        </authorList>
    </citation>
    <scope>NUCLEOTIDE SEQUENCE [LARGE SCALE GENOMIC DNA]</scope>
    <source>
        <strain evidence="1">HL-2020</strain>
        <tissue evidence="1">Leaf</tissue>
    </source>
</reference>
<evidence type="ECO:0008006" key="3">
    <source>
        <dbReference type="Google" id="ProtNLM"/>
    </source>
</evidence>
<name>A0A835I5G2_9MAGN</name>
<protein>
    <recommendedName>
        <fullName evidence="3">Zinc finger GRF-type domain-containing protein</fullName>
    </recommendedName>
</protein>
<evidence type="ECO:0000313" key="1">
    <source>
        <dbReference type="EMBL" id="KAF9611611.1"/>
    </source>
</evidence>
<gene>
    <name evidence="1" type="ORF">IFM89_033615</name>
</gene>
<evidence type="ECO:0000313" key="2">
    <source>
        <dbReference type="Proteomes" id="UP000631114"/>
    </source>
</evidence>
<dbReference type="EMBL" id="JADFTS010000004">
    <property type="protein sequence ID" value="KAF9611611.1"/>
    <property type="molecule type" value="Genomic_DNA"/>
</dbReference>
<dbReference type="Proteomes" id="UP000631114">
    <property type="component" value="Unassembled WGS sequence"/>
</dbReference>
<accession>A0A835I5G2</accession>